<feature type="compositionally biased region" description="Basic and acidic residues" evidence="1">
    <location>
        <begin position="97"/>
        <end position="128"/>
    </location>
</feature>
<sequence length="166" mass="19174">MTRTKQMARKGQSNNVKPKVTKPNTPEDRLRAMQRKIRIMQRKNHRAEGRIQKATELIDGNKSRIKSLEKQVATLREESDVKVKKELEAEETSENDILVKHEASESREKDTDDGSDTKVKVEQEDSRSGETGLEQETHVRIKAEQDWYHHQNDGGTQATHDDIMRT</sequence>
<evidence type="ECO:0000313" key="2">
    <source>
        <dbReference type="EMBL" id="KAF2244213.1"/>
    </source>
</evidence>
<dbReference type="GeneID" id="54583232"/>
<dbReference type="Proteomes" id="UP000800094">
    <property type="component" value="Unassembled WGS sequence"/>
</dbReference>
<gene>
    <name evidence="2" type="ORF">BU26DRAFT_522899</name>
</gene>
<protein>
    <submittedName>
        <fullName evidence="2">Uncharacterized protein</fullName>
    </submittedName>
</protein>
<feature type="region of interest" description="Disordered" evidence="1">
    <location>
        <begin position="1"/>
        <end position="31"/>
    </location>
</feature>
<evidence type="ECO:0000313" key="3">
    <source>
        <dbReference type="Proteomes" id="UP000800094"/>
    </source>
</evidence>
<feature type="compositionally biased region" description="Basic and acidic residues" evidence="1">
    <location>
        <begin position="135"/>
        <end position="152"/>
    </location>
</feature>
<proteinExistence type="predicted"/>
<feature type="compositionally biased region" description="Polar residues" evidence="1">
    <location>
        <begin position="1"/>
        <end position="16"/>
    </location>
</feature>
<name>A0A6A6I2V7_9PLEO</name>
<keyword evidence="3" id="KW-1185">Reference proteome</keyword>
<dbReference type="EMBL" id="ML987203">
    <property type="protein sequence ID" value="KAF2244213.1"/>
    <property type="molecule type" value="Genomic_DNA"/>
</dbReference>
<feature type="region of interest" description="Disordered" evidence="1">
    <location>
        <begin position="86"/>
        <end position="166"/>
    </location>
</feature>
<organism evidence="2 3">
    <name type="scientific">Trematosphaeria pertusa</name>
    <dbReference type="NCBI Taxonomy" id="390896"/>
    <lineage>
        <taxon>Eukaryota</taxon>
        <taxon>Fungi</taxon>
        <taxon>Dikarya</taxon>
        <taxon>Ascomycota</taxon>
        <taxon>Pezizomycotina</taxon>
        <taxon>Dothideomycetes</taxon>
        <taxon>Pleosporomycetidae</taxon>
        <taxon>Pleosporales</taxon>
        <taxon>Massarineae</taxon>
        <taxon>Trematosphaeriaceae</taxon>
        <taxon>Trematosphaeria</taxon>
    </lineage>
</organism>
<dbReference type="RefSeq" id="XP_033679217.1">
    <property type="nucleotide sequence ID" value="XM_033829902.1"/>
</dbReference>
<dbReference type="AlphaFoldDB" id="A0A6A6I2V7"/>
<reference evidence="2" key="1">
    <citation type="journal article" date="2020" name="Stud. Mycol.">
        <title>101 Dothideomycetes genomes: a test case for predicting lifestyles and emergence of pathogens.</title>
        <authorList>
            <person name="Haridas S."/>
            <person name="Albert R."/>
            <person name="Binder M."/>
            <person name="Bloem J."/>
            <person name="Labutti K."/>
            <person name="Salamov A."/>
            <person name="Andreopoulos B."/>
            <person name="Baker S."/>
            <person name="Barry K."/>
            <person name="Bills G."/>
            <person name="Bluhm B."/>
            <person name="Cannon C."/>
            <person name="Castanera R."/>
            <person name="Culley D."/>
            <person name="Daum C."/>
            <person name="Ezra D."/>
            <person name="Gonzalez J."/>
            <person name="Henrissat B."/>
            <person name="Kuo A."/>
            <person name="Liang C."/>
            <person name="Lipzen A."/>
            <person name="Lutzoni F."/>
            <person name="Magnuson J."/>
            <person name="Mondo S."/>
            <person name="Nolan M."/>
            <person name="Ohm R."/>
            <person name="Pangilinan J."/>
            <person name="Park H.-J."/>
            <person name="Ramirez L."/>
            <person name="Alfaro M."/>
            <person name="Sun H."/>
            <person name="Tritt A."/>
            <person name="Yoshinaga Y."/>
            <person name="Zwiers L.-H."/>
            <person name="Turgeon B."/>
            <person name="Goodwin S."/>
            <person name="Spatafora J."/>
            <person name="Crous P."/>
            <person name="Grigoriev I."/>
        </authorList>
    </citation>
    <scope>NUCLEOTIDE SEQUENCE</scope>
    <source>
        <strain evidence="2">CBS 122368</strain>
    </source>
</reference>
<accession>A0A6A6I2V7</accession>
<evidence type="ECO:0000256" key="1">
    <source>
        <dbReference type="SAM" id="MobiDB-lite"/>
    </source>
</evidence>